<feature type="region of interest" description="Disordered" evidence="7">
    <location>
        <begin position="1234"/>
        <end position="1254"/>
    </location>
</feature>
<dbReference type="InterPro" id="IPR003585">
    <property type="entry name" value="Neurexin-like"/>
</dbReference>
<comment type="caution">
    <text evidence="6">Lacks conserved residue(s) required for the propagation of feature annotation.</text>
</comment>
<evidence type="ECO:0000313" key="12">
    <source>
        <dbReference type="RefSeq" id="XP_006824853.1"/>
    </source>
</evidence>
<dbReference type="SUPFAM" id="SSF49899">
    <property type="entry name" value="Concanavalin A-like lectins/glucanases"/>
    <property type="match status" value="6"/>
</dbReference>
<keyword evidence="4 8" id="KW-0472">Membrane</keyword>
<feature type="region of interest" description="Disordered" evidence="7">
    <location>
        <begin position="1356"/>
        <end position="1376"/>
    </location>
</feature>
<feature type="compositionally biased region" description="Low complexity" evidence="7">
    <location>
        <begin position="1243"/>
        <end position="1254"/>
    </location>
</feature>
<dbReference type="PANTHER" id="PTHR15036">
    <property type="entry name" value="PIKACHURIN-LIKE PROTEIN"/>
    <property type="match status" value="1"/>
</dbReference>
<dbReference type="SMART" id="SM00294">
    <property type="entry name" value="4.1m"/>
    <property type="match status" value="1"/>
</dbReference>
<feature type="domain" description="Laminin G" evidence="9">
    <location>
        <begin position="650"/>
        <end position="823"/>
    </location>
</feature>
<feature type="domain" description="EGF-like" evidence="10">
    <location>
        <begin position="610"/>
        <end position="647"/>
    </location>
</feature>
<feature type="region of interest" description="Disordered" evidence="7">
    <location>
        <begin position="1287"/>
        <end position="1310"/>
    </location>
</feature>
<evidence type="ECO:0000256" key="2">
    <source>
        <dbReference type="ARBA" id="ARBA00022692"/>
    </source>
</evidence>
<dbReference type="InterPro" id="IPR050372">
    <property type="entry name" value="Neurexin-related_CASP"/>
</dbReference>
<organism evidence="11 12">
    <name type="scientific">Saccoglossus kowalevskii</name>
    <name type="common">Acorn worm</name>
    <dbReference type="NCBI Taxonomy" id="10224"/>
    <lineage>
        <taxon>Eukaryota</taxon>
        <taxon>Metazoa</taxon>
        <taxon>Hemichordata</taxon>
        <taxon>Enteropneusta</taxon>
        <taxon>Harrimaniidae</taxon>
        <taxon>Saccoglossus</taxon>
    </lineage>
</organism>
<dbReference type="Gene3D" id="2.60.120.200">
    <property type="match status" value="6"/>
</dbReference>
<evidence type="ECO:0000259" key="9">
    <source>
        <dbReference type="PROSITE" id="PS50025"/>
    </source>
</evidence>
<keyword evidence="6" id="KW-0245">EGF-like domain</keyword>
<dbReference type="InterPro" id="IPR013320">
    <property type="entry name" value="ConA-like_dom_sf"/>
</dbReference>
<dbReference type="InterPro" id="IPR000742">
    <property type="entry name" value="EGF"/>
</dbReference>
<evidence type="ECO:0000256" key="1">
    <source>
        <dbReference type="ARBA" id="ARBA00004479"/>
    </source>
</evidence>
<dbReference type="Gene3D" id="2.10.25.10">
    <property type="entry name" value="Laminin"/>
    <property type="match status" value="3"/>
</dbReference>
<feature type="domain" description="Laminin G" evidence="9">
    <location>
        <begin position="833"/>
        <end position="1010"/>
    </location>
</feature>
<reference evidence="12" key="1">
    <citation type="submission" date="2025-08" db="UniProtKB">
        <authorList>
            <consortium name="RefSeq"/>
        </authorList>
    </citation>
    <scope>IDENTIFICATION</scope>
    <source>
        <tissue evidence="12">Testes</tissue>
    </source>
</reference>
<dbReference type="Pfam" id="PF01034">
    <property type="entry name" value="Syndecan"/>
    <property type="match status" value="1"/>
</dbReference>
<dbReference type="RefSeq" id="XP_006824853.1">
    <property type="nucleotide sequence ID" value="XM_006824790.1"/>
</dbReference>
<evidence type="ECO:0000313" key="11">
    <source>
        <dbReference type="Proteomes" id="UP000694865"/>
    </source>
</evidence>
<keyword evidence="11" id="KW-1185">Reference proteome</keyword>
<feature type="region of interest" description="Disordered" evidence="7">
    <location>
        <begin position="1389"/>
        <end position="1417"/>
    </location>
</feature>
<feature type="transmembrane region" description="Helical" evidence="8">
    <location>
        <begin position="1614"/>
        <end position="1635"/>
    </location>
</feature>
<dbReference type="Proteomes" id="UP000694865">
    <property type="component" value="Unplaced"/>
</dbReference>
<feature type="region of interest" description="Disordered" evidence="7">
    <location>
        <begin position="1523"/>
        <end position="1542"/>
    </location>
</feature>
<feature type="region of interest" description="Disordered" evidence="7">
    <location>
        <begin position="1471"/>
        <end position="1502"/>
    </location>
</feature>
<gene>
    <name evidence="12" type="primary">NRXN2</name>
</gene>
<evidence type="ECO:0000256" key="7">
    <source>
        <dbReference type="SAM" id="MobiDB-lite"/>
    </source>
</evidence>
<dbReference type="PROSITE" id="PS50026">
    <property type="entry name" value="EGF_3"/>
    <property type="match status" value="3"/>
</dbReference>
<dbReference type="Pfam" id="PF02210">
    <property type="entry name" value="Laminin_G_2"/>
    <property type="match status" value="6"/>
</dbReference>
<feature type="domain" description="Laminin G" evidence="9">
    <location>
        <begin position="29"/>
        <end position="218"/>
    </location>
</feature>
<evidence type="ECO:0000256" key="5">
    <source>
        <dbReference type="ARBA" id="ARBA00023157"/>
    </source>
</evidence>
<evidence type="ECO:0000256" key="4">
    <source>
        <dbReference type="ARBA" id="ARBA00023136"/>
    </source>
</evidence>
<evidence type="ECO:0000256" key="6">
    <source>
        <dbReference type="PROSITE-ProRule" id="PRU00076"/>
    </source>
</evidence>
<dbReference type="SMART" id="SM00282">
    <property type="entry name" value="LamG"/>
    <property type="match status" value="6"/>
</dbReference>
<name>A0ABM0MXW2_SACKO</name>
<dbReference type="PANTHER" id="PTHR15036:SF89">
    <property type="entry name" value="NEUREXIN 1, ISOFORM F"/>
    <property type="match status" value="1"/>
</dbReference>
<feature type="region of interest" description="Disordered" evidence="7">
    <location>
        <begin position="1573"/>
        <end position="1595"/>
    </location>
</feature>
<dbReference type="PROSITE" id="PS50025">
    <property type="entry name" value="LAM_G_DOMAIN"/>
    <property type="match status" value="6"/>
</dbReference>
<feature type="domain" description="EGF-like" evidence="10">
    <location>
        <begin position="1013"/>
        <end position="1050"/>
    </location>
</feature>
<accession>A0ABM0MXW2</accession>
<keyword evidence="5" id="KW-1015">Disulfide bond</keyword>
<dbReference type="Pfam" id="PF00008">
    <property type="entry name" value="EGF"/>
    <property type="match status" value="1"/>
</dbReference>
<proteinExistence type="predicted"/>
<dbReference type="SMART" id="SM00181">
    <property type="entry name" value="EGF"/>
    <property type="match status" value="3"/>
</dbReference>
<feature type="domain" description="Laminin G" evidence="9">
    <location>
        <begin position="258"/>
        <end position="419"/>
    </location>
</feature>
<keyword evidence="2 8" id="KW-0812">Transmembrane</keyword>
<evidence type="ECO:0000256" key="8">
    <source>
        <dbReference type="SAM" id="Phobius"/>
    </source>
</evidence>
<keyword evidence="3 8" id="KW-1133">Transmembrane helix</keyword>
<evidence type="ECO:0000259" key="10">
    <source>
        <dbReference type="PROSITE" id="PS50026"/>
    </source>
</evidence>
<dbReference type="InterPro" id="IPR027789">
    <property type="entry name" value="Syndecan/Neurexin_dom"/>
</dbReference>
<dbReference type="CDD" id="cd00110">
    <property type="entry name" value="LamG"/>
    <property type="match status" value="6"/>
</dbReference>
<feature type="compositionally biased region" description="Acidic residues" evidence="7">
    <location>
        <begin position="1482"/>
        <end position="1493"/>
    </location>
</feature>
<feature type="domain" description="EGF-like" evidence="10">
    <location>
        <begin position="206"/>
        <end position="246"/>
    </location>
</feature>
<feature type="domain" description="Laminin G" evidence="9">
    <location>
        <begin position="426"/>
        <end position="607"/>
    </location>
</feature>
<sequence>MQLFNMKKTRFTWICLLVFLLYFIGISTGLKFLGSYNCYARYDMWNATTNGSLSFQFRTTNKEGLLAYMDDGGQYDFLELKITKGHVRLRFRIGDSAQTIMLGAELNDDNWHTVEVIRDFQKTMLTVDSSTKSGSSSDKDESTLTSKSDLFFGGILRDKLLTSLALPSVMFDTRFVGHIRNIRYGLGRGRWRNPELISSEGVEQHSSDVCSGKDSNPCLHDGVCSSSDSGATCDCKGTGYEGEFCNVAASVEDEVSSSSLASFDGSSYFTYDLSKKGIQTQEDVIQFEFRTQNPNGLILQTGNINDYVFFGLEDGMIAFAINLGSGPYAEVITSKNFNDNKWHKVVMTRKRQQFTSKNLFYVGGAPTPKNLPGSSINSNFIGCLREISYSSSTLTLELSSLAKRSDPYISLVGNIPFTCKDPDQLEPITFTTEKAYLEVNKWEAKISGSLSYRFRTNEPNGVLMYNNGAQAMSDFFAMELRDGYLTMVLDLGSGAINVKCHPNRMDDGEWHFVKVNKNKKRGTVEVDEDTMPFVLGGQNKQLDLEGSLFIGGIDSGSNSMLLPREIWSGMLGFGFVGCMRDLVMNGVPVDLAEIARTTAALDVGVYCSAQPAKCNSDPCLNMGVCSEGWNRFICDCSATGFVGTTCSEDAVTLSFDGTQYLRVGFENEELSDREDVRLRFKTKRAYGILMSTVATNGIDTLMLELDSGRVKLTLNLGAGSIELFSGIGLNDMQWHTVKIERTLQHVKMWIDEEEVIEGNTDGTNDVLEFYSIEIGALSDSAKANMLVTPSNFLGHMEQFVLNNQHFFEMANEGVGNIEYTADFDDMDKQIISEPVTFKTRDAYVVLSPPKTYPDLNLFFQFKTVEADGLILFNDGDGNDFMGVELVDGYIHYVYNTGDKTSVMIANTVTRLNNNAWHEVSVTRDNRDRLVLKVDDATTKAQSSSGPRHIDLTENMRVGGVEREMYDILPEMVESKNGFLGCMASLDLNGKVPDLINDALNGMTDSVVQGCEGPSQTCSADSCLNQGICNQLWDSYTCDCDMTTFTGSMCEIRGTKADFSNNGGLITFTYPERSRPTTYSDRLAIGFRTKSSDAVLARIDSSSSDDYIEVEIEEGNLFVVYNVGTDDHPIGRVLKKVNDGKYHVMRFHRIGQNATLQLDDEPVREMFPAGDQSKVFNDQTFVKLGARGQVKNRERRDLDRKYVGLMQGVFYNDIKVLDKGVARDSSVTVEGDVALRQSSQPGVKTTPSSPKASSPVMTTQMKALTPAKPVFTSSAPYVTTPPNLLTQQPTKVASTVPTSMPTTASSTTTVKQSTTIAPISTSKYANKPMTTEPDVTLTNTTYSTIAVTTFTITTTQSATTTLESEPVGPGEPGVETTTDDIYIEIGSGCNSDDEDDCDMSGSGEIPKPVGPSVGRTTTMAGVTEPKTTVPAMMTTKARMTTVKSTAQPTTRAPPKMTTPMVIDQATTLEPMIPEGSGVKCEGTDDEDCETDESGSGEIPIPMEPTTKSMMVEITKMTESPLTQPMKSKTTQAVMPPSSTTMVPEKGITTTAMMTDIKIELTTLKPMTNVTKKMQPIETNKQTEKPPSSKPTQTTAAEEGIAGPIAESSKNAGQTAMVIGIVAAVCIAVLILLYAIYKYRNRNEGSYRIDESRNYSYGAPNNTVVMPNANGALYNGKDGINKPLMKKQDSREWYV</sequence>
<feature type="domain" description="Laminin G" evidence="9">
    <location>
        <begin position="1054"/>
        <end position="1232"/>
    </location>
</feature>
<comment type="subcellular location">
    <subcellularLocation>
        <location evidence="1">Membrane</location>
        <topology evidence="1">Single-pass type I membrane protein</topology>
    </subcellularLocation>
</comment>
<evidence type="ECO:0000256" key="3">
    <source>
        <dbReference type="ARBA" id="ARBA00022989"/>
    </source>
</evidence>
<protein>
    <submittedName>
        <fullName evidence="12">Neurexin-1b</fullName>
    </submittedName>
</protein>
<dbReference type="GeneID" id="100368857"/>
<dbReference type="InterPro" id="IPR001791">
    <property type="entry name" value="Laminin_G"/>
</dbReference>
<dbReference type="CDD" id="cd00054">
    <property type="entry name" value="EGF_CA"/>
    <property type="match status" value="3"/>
</dbReference>